<feature type="binding site" evidence="14">
    <location>
        <position position="479"/>
    </location>
    <ligand>
        <name>3-phosphoshikimate</name>
        <dbReference type="ChEBI" id="CHEBI:145989"/>
    </ligand>
</feature>
<proteinExistence type="inferred from homology"/>
<evidence type="ECO:0000259" key="15">
    <source>
        <dbReference type="PROSITE" id="PS51176"/>
    </source>
</evidence>
<evidence type="ECO:0000256" key="11">
    <source>
        <dbReference type="ARBA" id="ARBA00023141"/>
    </source>
</evidence>
<evidence type="ECO:0000256" key="12">
    <source>
        <dbReference type="ARBA" id="ARBA00044633"/>
    </source>
</evidence>
<dbReference type="InterPro" id="IPR008927">
    <property type="entry name" value="6-PGluconate_DH-like_C_sf"/>
</dbReference>
<dbReference type="Pfam" id="PF20463">
    <property type="entry name" value="PDH_C"/>
    <property type="match status" value="1"/>
</dbReference>
<dbReference type="GO" id="GO:0004665">
    <property type="term" value="F:prephenate dehydrogenase (NADP+) activity"/>
    <property type="evidence" value="ECO:0007669"/>
    <property type="project" value="InterPro"/>
</dbReference>
<keyword evidence="11 14" id="KW-0057">Aromatic amino acid biosynthesis</keyword>
<evidence type="ECO:0000256" key="1">
    <source>
        <dbReference type="ARBA" id="ARBA00004811"/>
    </source>
</evidence>
<dbReference type="InterPro" id="IPR013792">
    <property type="entry name" value="RNA3'P_cycl/enolpyr_Trfase_a/b"/>
</dbReference>
<evidence type="ECO:0000256" key="10">
    <source>
        <dbReference type="ARBA" id="ARBA00023027"/>
    </source>
</evidence>
<dbReference type="Proteomes" id="UP000029719">
    <property type="component" value="Unassembled WGS sequence"/>
</dbReference>
<dbReference type="GO" id="GO:0070403">
    <property type="term" value="F:NAD+ binding"/>
    <property type="evidence" value="ECO:0007669"/>
    <property type="project" value="InterPro"/>
</dbReference>
<comment type="similarity">
    <text evidence="3">Belongs to the prephenate/arogenate dehydrogenase family.</text>
</comment>
<comment type="function">
    <text evidence="14">Catalyzes the transfer of the enolpyruvyl moiety of phosphoenolpyruvate (PEP) to the 5-hydroxyl of shikimate-3-phosphate (S3P) to produce enolpyruvyl shikimate-3-phosphate and inorganic phosphate.</text>
</comment>
<dbReference type="Gene3D" id="3.65.10.10">
    <property type="entry name" value="Enolpyruvate transferase domain"/>
    <property type="match status" value="2"/>
</dbReference>
<dbReference type="GO" id="GO:0009423">
    <property type="term" value="P:chorismate biosynthetic process"/>
    <property type="evidence" value="ECO:0007669"/>
    <property type="project" value="UniProtKB-UniRule"/>
</dbReference>
<evidence type="ECO:0000256" key="7">
    <source>
        <dbReference type="ARBA" id="ARBA00022605"/>
    </source>
</evidence>
<dbReference type="PROSITE" id="PS51176">
    <property type="entry name" value="PDH_ADH"/>
    <property type="match status" value="1"/>
</dbReference>
<dbReference type="FunFam" id="3.65.10.10:FF:000005">
    <property type="entry name" value="3-phosphoshikimate 1-carboxyvinyltransferase"/>
    <property type="match status" value="1"/>
</dbReference>
<evidence type="ECO:0000256" key="6">
    <source>
        <dbReference type="ARBA" id="ARBA00022498"/>
    </source>
</evidence>
<dbReference type="GO" id="GO:0006571">
    <property type="term" value="P:tyrosine biosynthetic process"/>
    <property type="evidence" value="ECO:0007669"/>
    <property type="project" value="UniProtKB-KW"/>
</dbReference>
<feature type="active site" description="Proton acceptor" evidence="14">
    <location>
        <position position="627"/>
    </location>
</feature>
<evidence type="ECO:0000256" key="8">
    <source>
        <dbReference type="ARBA" id="ARBA00022679"/>
    </source>
</evidence>
<feature type="binding site" evidence="14">
    <location>
        <position position="338"/>
    </location>
    <ligand>
        <name>3-phosphoshikimate</name>
        <dbReference type="ChEBI" id="CHEBI:145989"/>
    </ligand>
</feature>
<dbReference type="GO" id="GO:0003866">
    <property type="term" value="F:3-phosphoshikimate 1-carboxyvinyltransferase activity"/>
    <property type="evidence" value="ECO:0007669"/>
    <property type="project" value="UniProtKB-UniRule"/>
</dbReference>
<comment type="catalytic activity">
    <reaction evidence="12">
        <text>3-phosphoshikimate + phosphoenolpyruvate = 5-O-(1-carboxyvinyl)-3-phosphoshikimate + phosphate</text>
        <dbReference type="Rhea" id="RHEA:21256"/>
        <dbReference type="ChEBI" id="CHEBI:43474"/>
        <dbReference type="ChEBI" id="CHEBI:57701"/>
        <dbReference type="ChEBI" id="CHEBI:58702"/>
        <dbReference type="ChEBI" id="CHEBI:145989"/>
        <dbReference type="EC" id="2.5.1.19"/>
    </reaction>
    <physiologicalReaction direction="left-to-right" evidence="12">
        <dbReference type="Rhea" id="RHEA:21257"/>
    </physiologicalReaction>
</comment>
<accession>A0A9X0EI35</accession>
<dbReference type="AlphaFoldDB" id="A0A9X0EI35"/>
<keyword evidence="6" id="KW-0827">Tyrosine biosynthesis</keyword>
<keyword evidence="10" id="KW-0520">NAD</keyword>
<name>A0A9X0EI35_9PSED</name>
<feature type="domain" description="Prephenate/arogenate dehydrogenase" evidence="15">
    <location>
        <begin position="15"/>
        <end position="303"/>
    </location>
</feature>
<evidence type="ECO:0000256" key="2">
    <source>
        <dbReference type="ARBA" id="ARBA00005067"/>
    </source>
</evidence>
<dbReference type="InterPro" id="IPR046826">
    <property type="entry name" value="PDH_N"/>
</dbReference>
<feature type="binding site" evidence="14">
    <location>
        <position position="699"/>
    </location>
    <ligand>
        <name>phosphoenolpyruvate</name>
        <dbReference type="ChEBI" id="CHEBI:58702"/>
    </ligand>
</feature>
<dbReference type="Pfam" id="PF00275">
    <property type="entry name" value="EPSP_synthase"/>
    <property type="match status" value="1"/>
</dbReference>
<dbReference type="CDD" id="cd01556">
    <property type="entry name" value="EPSP_synthase"/>
    <property type="match status" value="1"/>
</dbReference>
<comment type="caution">
    <text evidence="14">Lacks conserved residue(s) required for the propagation of feature annotation.</text>
</comment>
<dbReference type="InterPro" id="IPR023193">
    <property type="entry name" value="EPSP_synthase_CS"/>
</dbReference>
<dbReference type="GO" id="GO:0008977">
    <property type="term" value="F:prephenate dehydrogenase (NAD+) activity"/>
    <property type="evidence" value="ECO:0007669"/>
    <property type="project" value="UniProtKB-EC"/>
</dbReference>
<evidence type="ECO:0000256" key="14">
    <source>
        <dbReference type="HAMAP-Rule" id="MF_00210"/>
    </source>
</evidence>
<keyword evidence="9 16" id="KW-0560">Oxidoreductase</keyword>
<keyword evidence="5 14" id="KW-0963">Cytoplasm</keyword>
<dbReference type="PROSITE" id="PS00104">
    <property type="entry name" value="EPSP_SYNTHASE_1"/>
    <property type="match status" value="1"/>
</dbReference>
<gene>
    <name evidence="14" type="primary">aroA</name>
    <name evidence="16" type="ORF">LT42_10005</name>
</gene>
<protein>
    <recommendedName>
        <fullName evidence="14">3-phosphoshikimate 1-carboxyvinyltransferase</fullName>
        <ecNumber evidence="14">2.5.1.19</ecNumber>
    </recommendedName>
    <alternativeName>
        <fullName evidence="14">5-enolpyruvylshikimate-3-phosphate synthase</fullName>
        <shortName evidence="14">EPSP synthase</shortName>
        <shortName evidence="14">EPSPS</shortName>
    </alternativeName>
</protein>
<dbReference type="Pfam" id="PF02153">
    <property type="entry name" value="PDH_N"/>
    <property type="match status" value="1"/>
</dbReference>
<keyword evidence="8 14" id="KW-0808">Transferase</keyword>
<dbReference type="EMBL" id="JRMB01000001">
    <property type="protein sequence ID" value="KGF66204.1"/>
    <property type="molecule type" value="Genomic_DNA"/>
</dbReference>
<feature type="binding site" evidence="14">
    <location>
        <position position="481"/>
    </location>
    <ligand>
        <name>phosphoenolpyruvate</name>
        <dbReference type="ChEBI" id="CHEBI:58702"/>
    </ligand>
</feature>
<comment type="similarity">
    <text evidence="4 14">Belongs to the EPSP synthase family.</text>
</comment>
<dbReference type="Gene3D" id="3.40.50.720">
    <property type="entry name" value="NAD(P)-binding Rossmann-like Domain"/>
    <property type="match status" value="1"/>
</dbReference>
<dbReference type="FunFam" id="3.40.50.720:FF:000208">
    <property type="entry name" value="Prephenate dehydrogenase"/>
    <property type="match status" value="1"/>
</dbReference>
<evidence type="ECO:0000313" key="17">
    <source>
        <dbReference type="Proteomes" id="UP000029719"/>
    </source>
</evidence>
<feature type="binding site" evidence="14">
    <location>
        <position position="334"/>
    </location>
    <ligand>
        <name>3-phosphoshikimate</name>
        <dbReference type="ChEBI" id="CHEBI:145989"/>
    </ligand>
</feature>
<dbReference type="OrthoDB" id="9809920at2"/>
<dbReference type="NCBIfam" id="TIGR01356">
    <property type="entry name" value="aroA"/>
    <property type="match status" value="1"/>
</dbReference>
<evidence type="ECO:0000256" key="13">
    <source>
        <dbReference type="ARBA" id="ARBA00049260"/>
    </source>
</evidence>
<feature type="binding site" evidence="14">
    <location>
        <position position="406"/>
    </location>
    <ligand>
        <name>phosphoenolpyruvate</name>
        <dbReference type="ChEBI" id="CHEBI:58702"/>
    </ligand>
</feature>
<comment type="subcellular location">
    <subcellularLocation>
        <location evidence="14">Cytoplasm</location>
    </subcellularLocation>
</comment>
<feature type="binding site" evidence="14">
    <location>
        <position position="333"/>
    </location>
    <ligand>
        <name>phosphoenolpyruvate</name>
        <dbReference type="ChEBI" id="CHEBI:58702"/>
    </ligand>
</feature>
<comment type="pathway">
    <text evidence="2">Amino-acid biosynthesis; L-tyrosine biosynthesis; (4-hydroxyphenyl)pyruvate from prephenate (NAD(+) route): step 1/1.</text>
</comment>
<dbReference type="RefSeq" id="WP_037011905.1">
    <property type="nucleotide sequence ID" value="NZ_JRMB01000001.1"/>
</dbReference>
<dbReference type="GO" id="GO:0005737">
    <property type="term" value="C:cytoplasm"/>
    <property type="evidence" value="ECO:0007669"/>
    <property type="project" value="UniProtKB-SubCell"/>
</dbReference>
<dbReference type="InterPro" id="IPR001986">
    <property type="entry name" value="Enolpyruvate_Tfrase_dom"/>
</dbReference>
<reference evidence="16 17" key="1">
    <citation type="submission" date="2014-09" db="EMBL/GenBank/DDBJ databases">
        <title>Genome sequence of Pseudomonas lutea strain DSM 17257T.</title>
        <authorList>
            <person name="Kwak Y."/>
            <person name="Shin J.-H."/>
        </authorList>
    </citation>
    <scope>NUCLEOTIDE SEQUENCE [LARGE SCALE GENOMIC DNA]</scope>
    <source>
        <strain evidence="16 17">DSM 17257</strain>
    </source>
</reference>
<dbReference type="HAMAP" id="MF_00210">
    <property type="entry name" value="EPSP_synth"/>
    <property type="match status" value="1"/>
</dbReference>
<comment type="subunit">
    <text evidence="14">Monomer.</text>
</comment>
<comment type="catalytic activity">
    <reaction evidence="13">
        <text>prephenate + NAD(+) = 3-(4-hydroxyphenyl)pyruvate + CO2 + NADH</text>
        <dbReference type="Rhea" id="RHEA:13869"/>
        <dbReference type="ChEBI" id="CHEBI:16526"/>
        <dbReference type="ChEBI" id="CHEBI:29934"/>
        <dbReference type="ChEBI" id="CHEBI:36242"/>
        <dbReference type="ChEBI" id="CHEBI:57540"/>
        <dbReference type="ChEBI" id="CHEBI:57945"/>
        <dbReference type="EC" id="1.3.1.12"/>
    </reaction>
</comment>
<dbReference type="SUPFAM" id="SSF51735">
    <property type="entry name" value="NAD(P)-binding Rossmann-fold domains"/>
    <property type="match status" value="1"/>
</dbReference>
<evidence type="ECO:0000256" key="4">
    <source>
        <dbReference type="ARBA" id="ARBA00009948"/>
    </source>
</evidence>
<dbReference type="InterPro" id="IPR036291">
    <property type="entry name" value="NAD(P)-bd_dom_sf"/>
</dbReference>
<dbReference type="SUPFAM" id="SSF48179">
    <property type="entry name" value="6-phosphogluconate dehydrogenase C-terminal domain-like"/>
    <property type="match status" value="1"/>
</dbReference>
<feature type="binding site" evidence="14">
    <location>
        <position position="627"/>
    </location>
    <ligand>
        <name>3-phosphoshikimate</name>
        <dbReference type="ChEBI" id="CHEBI:145989"/>
    </ligand>
</feature>
<feature type="binding site" evidence="14">
    <location>
        <position position="481"/>
    </location>
    <ligand>
        <name>3-phosphoshikimate</name>
        <dbReference type="ChEBI" id="CHEBI:145989"/>
    </ligand>
</feature>
<evidence type="ECO:0000256" key="9">
    <source>
        <dbReference type="ARBA" id="ARBA00023002"/>
    </source>
</evidence>
<sequence length="747" mass="78527">MVDIMPLQTATPVIGRLVVVGLGLIGGSFAKGLKESGLCREVVGVDLDPQSRKLAVELGVVDRCEVNIAAACVGADVIQLAVPILAMEKLLGVLAGLELGDAVLTDVGSAKGNVVRAARGAFGVMPARFVPGHPIAGSEQSGVEASNAQLFKRHKVILTPLADTDPLALSLVHRMWSALGADVEHMQVERHDEVLAATSHLPHLLAFGLVDSLAKRNENLDIFRYAAGGFRDFTRIAGSDPVMWHDIFLANREAVLRTLDTFRSDLDALRDAVDAGDGHQLLGVFTRARVAREHFGKILERRAYVEPAAPADLTFVARPGGAVCGRVRVPGDKSISHRAIMLGSLASGTTVVEGVLENEDALATVQAFRDMGVVIEGPQQGRLTIHGVGLDGLQPAPGPIYLGNSGTSMRLLCGLLAGQRFDSQLTGDASLSRRSMERVIEPLRRMGAVIETAENGRPPLTLRGGHSLTAIRYDMPLPSAQVKSALLLAGLYAEGTTVVHEPAPTRDHTERMLQGFGRLISAEDDSVSVRPGRALTPSRIEVPADLSSAAFFLVAASIAPGSELLLEGVGVNPTRTGVIDVLRLMGADITLQNPREAGAEPVADLHVRHAPLKGITIPQGLVPLATDDFPAIFIAAACAEGRTVLRGAQALRASESDRIRIMADGLATLGIAVEVTADGIIIDGGAMGGGEINAQADPRIAMAFSIASLRAASPIHIQGCVAVATSFPSFLTLCAQVGIRVTQEGQS</sequence>
<dbReference type="InterPro" id="IPR036968">
    <property type="entry name" value="Enolpyruvate_Tfrase_sf"/>
</dbReference>
<evidence type="ECO:0000256" key="3">
    <source>
        <dbReference type="ARBA" id="ARBA00007964"/>
    </source>
</evidence>
<dbReference type="InterPro" id="IPR003099">
    <property type="entry name" value="Prephen_DH"/>
</dbReference>
<dbReference type="NCBIfam" id="NF011381">
    <property type="entry name" value="PRK14806.1"/>
    <property type="match status" value="1"/>
</dbReference>
<evidence type="ECO:0000313" key="16">
    <source>
        <dbReference type="EMBL" id="KGF66204.1"/>
    </source>
</evidence>
<dbReference type="InterPro" id="IPR046825">
    <property type="entry name" value="PDH_C"/>
</dbReference>
<dbReference type="FunFam" id="1.10.3660.10:FF:000003">
    <property type="entry name" value="Prephenate dehydrogenase"/>
    <property type="match status" value="1"/>
</dbReference>
<comment type="pathway">
    <text evidence="1 14">Metabolic intermediate biosynthesis; chorismate biosynthesis; chorismate from D-erythrose 4-phosphate and phosphoenolpyruvate: step 6/7.</text>
</comment>
<evidence type="ECO:0000256" key="5">
    <source>
        <dbReference type="ARBA" id="ARBA00022490"/>
    </source>
</evidence>
<organism evidence="16 17">
    <name type="scientific">Pseudomonas lutea</name>
    <dbReference type="NCBI Taxonomy" id="243924"/>
    <lineage>
        <taxon>Bacteria</taxon>
        <taxon>Pseudomonadati</taxon>
        <taxon>Pseudomonadota</taxon>
        <taxon>Gammaproteobacteria</taxon>
        <taxon>Pseudomonadales</taxon>
        <taxon>Pseudomonadaceae</taxon>
        <taxon>Pseudomonas</taxon>
    </lineage>
</organism>
<comment type="caution">
    <text evidence="16">The sequence shown here is derived from an EMBL/GenBank/DDBJ whole genome shotgun (WGS) entry which is preliminary data.</text>
</comment>
<feature type="binding site" evidence="14">
    <location>
        <position position="658"/>
    </location>
    <ligand>
        <name>phosphoenolpyruvate</name>
        <dbReference type="ChEBI" id="CHEBI:58702"/>
    </ligand>
</feature>
<feature type="binding site" evidence="14">
    <location>
        <position position="434"/>
    </location>
    <ligand>
        <name>phosphoenolpyruvate</name>
        <dbReference type="ChEBI" id="CHEBI:58702"/>
    </ligand>
</feature>
<dbReference type="PANTHER" id="PTHR21090">
    <property type="entry name" value="AROM/DEHYDROQUINATE SYNTHASE"/>
    <property type="match status" value="1"/>
</dbReference>
<dbReference type="Gene3D" id="1.10.3660.10">
    <property type="entry name" value="6-phosphogluconate dehydrogenase C-terminal like domain"/>
    <property type="match status" value="1"/>
</dbReference>
<dbReference type="EC" id="2.5.1.19" evidence="14"/>
<keyword evidence="7 14" id="KW-0028">Amino-acid biosynthesis</keyword>
<dbReference type="SUPFAM" id="SSF55205">
    <property type="entry name" value="EPT/RTPC-like"/>
    <property type="match status" value="1"/>
</dbReference>
<feature type="binding site" evidence="14">
    <location>
        <position position="333"/>
    </location>
    <ligand>
        <name>3-phosphoshikimate</name>
        <dbReference type="ChEBI" id="CHEBI:145989"/>
    </ligand>
</feature>
<dbReference type="PANTHER" id="PTHR21090:SF5">
    <property type="entry name" value="PENTAFUNCTIONAL AROM POLYPEPTIDE"/>
    <property type="match status" value="1"/>
</dbReference>
<dbReference type="InterPro" id="IPR006264">
    <property type="entry name" value="EPSP_synthase"/>
</dbReference>